<evidence type="ECO:0008006" key="8">
    <source>
        <dbReference type="Google" id="ProtNLM"/>
    </source>
</evidence>
<dbReference type="Pfam" id="PF01547">
    <property type="entry name" value="SBP_bac_1"/>
    <property type="match status" value="1"/>
</dbReference>
<proteinExistence type="predicted"/>
<protein>
    <recommendedName>
        <fullName evidence="8">ABC transporter, substrate-binding protein (Cluster 1, maltose/g3p/polyamine/iron)</fullName>
    </recommendedName>
</protein>
<dbReference type="SUPFAM" id="SSF53850">
    <property type="entry name" value="Periplasmic binding protein-like II"/>
    <property type="match status" value="1"/>
</dbReference>
<evidence type="ECO:0000256" key="1">
    <source>
        <dbReference type="ARBA" id="ARBA00022475"/>
    </source>
</evidence>
<dbReference type="InterPro" id="IPR050490">
    <property type="entry name" value="Bact_solute-bd_prot1"/>
</dbReference>
<dbReference type="Gene3D" id="3.40.190.10">
    <property type="entry name" value="Periplasmic binding protein-like II"/>
    <property type="match status" value="1"/>
</dbReference>
<evidence type="ECO:0000256" key="4">
    <source>
        <dbReference type="ARBA" id="ARBA00023139"/>
    </source>
</evidence>
<evidence type="ECO:0000313" key="7">
    <source>
        <dbReference type="EMBL" id="CAA9234076.1"/>
    </source>
</evidence>
<evidence type="ECO:0000256" key="3">
    <source>
        <dbReference type="ARBA" id="ARBA00023136"/>
    </source>
</evidence>
<accession>A0A6J4HUT3</accession>
<keyword evidence="2 6" id="KW-0732">Signal</keyword>
<dbReference type="CDD" id="cd13585">
    <property type="entry name" value="PBP2_TMBP_like"/>
    <property type="match status" value="1"/>
</dbReference>
<keyword evidence="4" id="KW-0564">Palmitate</keyword>
<feature type="chain" id="PRO_5026924994" description="ABC transporter, substrate-binding protein (Cluster 1, maltose/g3p/polyamine/iron)" evidence="6">
    <location>
        <begin position="32"/>
        <end position="462"/>
    </location>
</feature>
<keyword evidence="3" id="KW-0472">Membrane</keyword>
<dbReference type="PANTHER" id="PTHR43649">
    <property type="entry name" value="ARABINOSE-BINDING PROTEIN-RELATED"/>
    <property type="match status" value="1"/>
</dbReference>
<dbReference type="InterPro" id="IPR006059">
    <property type="entry name" value="SBP"/>
</dbReference>
<reference evidence="7" key="1">
    <citation type="submission" date="2020-02" db="EMBL/GenBank/DDBJ databases">
        <authorList>
            <person name="Meier V. D."/>
        </authorList>
    </citation>
    <scope>NUCLEOTIDE SEQUENCE</scope>
    <source>
        <strain evidence="7">AVDCRST_MAG77</strain>
    </source>
</reference>
<feature type="signal peptide" evidence="6">
    <location>
        <begin position="1"/>
        <end position="31"/>
    </location>
</feature>
<evidence type="ECO:0000256" key="5">
    <source>
        <dbReference type="ARBA" id="ARBA00023288"/>
    </source>
</evidence>
<dbReference type="PANTHER" id="PTHR43649:SF33">
    <property type="entry name" value="POLYGALACTURONAN_RHAMNOGALACTURONAN-BINDING PROTEIN YTCQ"/>
    <property type="match status" value="1"/>
</dbReference>
<evidence type="ECO:0000256" key="2">
    <source>
        <dbReference type="ARBA" id="ARBA00022729"/>
    </source>
</evidence>
<dbReference type="AlphaFoldDB" id="A0A6J4HUT3"/>
<dbReference type="PROSITE" id="PS51257">
    <property type="entry name" value="PROKAR_LIPOPROTEIN"/>
    <property type="match status" value="1"/>
</dbReference>
<keyword evidence="1" id="KW-1003">Cell membrane</keyword>
<organism evidence="7">
    <name type="scientific">uncultured Chloroflexota bacterium</name>
    <dbReference type="NCBI Taxonomy" id="166587"/>
    <lineage>
        <taxon>Bacteria</taxon>
        <taxon>Bacillati</taxon>
        <taxon>Chloroflexota</taxon>
        <taxon>environmental samples</taxon>
    </lineage>
</organism>
<name>A0A6J4HUT3_9CHLR</name>
<dbReference type="InterPro" id="IPR006311">
    <property type="entry name" value="TAT_signal"/>
</dbReference>
<evidence type="ECO:0000256" key="6">
    <source>
        <dbReference type="SAM" id="SignalP"/>
    </source>
</evidence>
<keyword evidence="5" id="KW-0449">Lipoprotein</keyword>
<sequence length="462" mass="50485">MTGNRAAATRHARSRRAVLGGVALAALPLAAACGAGPGSAQEAPAAARRKSGEKISLRHAPWPGAPSRAAQTAVVEAWNKSHPEVQMVEELLPGEGSHYQKLGVQAAADTLPDLTFMQGSNDYVSFAARNLLLPIEGLIKKDRGFDQKVRLHPRSREIVDLLGHTWGLPVEAGTYVVFYNRAAFEEAGVPVPQKGWTWQDLLDRARRLTRDVGGKQRFGYGQGGGFDRVEPWIVQNGARILDKVAFPEKQLLDSPDVAAAVQFLHDLAWKHRVMATSATGGPTAYAQGRGLWEGDQAMRQEGVWLAPDLAKNMKTPWGMAPLPKGKKDATWMSIDVNVAFKATKHPEDAYEFLKFVNDEGQTPMIELWGRMPVTLKEEHKQTFVRYLKSVGVDNWEVAWDAWDAGYSSHLSPAWPDLERDAVKPAMDRLFGAEGGAANVATVLKEVAPTAQQALNQKGAAPR</sequence>
<dbReference type="EMBL" id="CADCTC010000076">
    <property type="protein sequence ID" value="CAA9234076.1"/>
    <property type="molecule type" value="Genomic_DNA"/>
</dbReference>
<dbReference type="PROSITE" id="PS51318">
    <property type="entry name" value="TAT"/>
    <property type="match status" value="1"/>
</dbReference>
<gene>
    <name evidence="7" type="ORF">AVDCRST_MAG77-1289</name>
</gene>